<evidence type="ECO:0000313" key="2">
    <source>
        <dbReference type="EMBL" id="PWN03186.1"/>
    </source>
</evidence>
<accession>A0A316TUP7</accession>
<organism evidence="2 3">
    <name type="scientific">Nocardioides silvaticus</name>
    <dbReference type="NCBI Taxonomy" id="2201891"/>
    <lineage>
        <taxon>Bacteria</taxon>
        <taxon>Bacillati</taxon>
        <taxon>Actinomycetota</taxon>
        <taxon>Actinomycetes</taxon>
        <taxon>Propionibacteriales</taxon>
        <taxon>Nocardioidaceae</taxon>
        <taxon>Nocardioides</taxon>
    </lineage>
</organism>
<evidence type="ECO:0000313" key="3">
    <source>
        <dbReference type="Proteomes" id="UP000245507"/>
    </source>
</evidence>
<dbReference type="AlphaFoldDB" id="A0A316TUP7"/>
<feature type="domain" description="AB hydrolase-1" evidence="1">
    <location>
        <begin position="70"/>
        <end position="298"/>
    </location>
</feature>
<gene>
    <name evidence="2" type="ORF">DJ010_08670</name>
</gene>
<dbReference type="SUPFAM" id="SSF53474">
    <property type="entry name" value="alpha/beta-Hydrolases"/>
    <property type="match status" value="1"/>
</dbReference>
<name>A0A316TUP7_9ACTN</name>
<keyword evidence="3" id="KW-1185">Reference proteome</keyword>
<dbReference type="Proteomes" id="UP000245507">
    <property type="component" value="Unassembled WGS sequence"/>
</dbReference>
<reference evidence="2 3" key="1">
    <citation type="submission" date="2018-05" db="EMBL/GenBank/DDBJ databases">
        <title>Nocardioides silvaticus genome.</title>
        <authorList>
            <person name="Li C."/>
            <person name="Wang G."/>
        </authorList>
    </citation>
    <scope>NUCLEOTIDE SEQUENCE [LARGE SCALE GENOMIC DNA]</scope>
    <source>
        <strain evidence="2 3">CCTCC AB 2018079</strain>
    </source>
</reference>
<dbReference type="OrthoDB" id="63519at2"/>
<dbReference type="InterPro" id="IPR029058">
    <property type="entry name" value="AB_hydrolase_fold"/>
</dbReference>
<dbReference type="PRINTS" id="PR00111">
    <property type="entry name" value="ABHYDROLASE"/>
</dbReference>
<dbReference type="InterPro" id="IPR000073">
    <property type="entry name" value="AB_hydrolase_1"/>
</dbReference>
<dbReference type="RefSeq" id="WP_109693275.1">
    <property type="nucleotide sequence ID" value="NZ_QGDD01000003.1"/>
</dbReference>
<evidence type="ECO:0000259" key="1">
    <source>
        <dbReference type="Pfam" id="PF00561"/>
    </source>
</evidence>
<dbReference type="Pfam" id="PF00561">
    <property type="entry name" value="Abhydrolase_1"/>
    <property type="match status" value="1"/>
</dbReference>
<dbReference type="EMBL" id="QGDD01000003">
    <property type="protein sequence ID" value="PWN03186.1"/>
    <property type="molecule type" value="Genomic_DNA"/>
</dbReference>
<comment type="caution">
    <text evidence="2">The sequence shown here is derived from an EMBL/GenBank/DDBJ whole genome shotgun (WGS) entry which is preliminary data.</text>
</comment>
<sequence>MTVRKIGRFSARAGRSSARFGGRVLVRVLRAATDEAMPDLPVPPAARAVSLPDRGTTHVLDIPGPTPDAPVLLLMHGIATTGPLTWFSVLPELSERYRVVTFDQRWHGRGIRSDQFALDDCADDGAAVLDALGIERAVVVGYSMGGASAQVLWHRHPERVAGLVLCSTAARWQGHLGERVFFTTLGIANLGLLSVAADKVRVHAASLPLPAEDAAEAGLRAWCMSELRATSPWALPVVMSELGRFDATGWIGEVEVPTGVLVTARDHAIPTERQRQLAARIPGAVVRETPGGHASLVFDLAHWKPAFLELVDEIVARSGLNKNFNNSSNLSG</sequence>
<dbReference type="Gene3D" id="3.40.50.1820">
    <property type="entry name" value="alpha/beta hydrolase"/>
    <property type="match status" value="1"/>
</dbReference>
<dbReference type="InterPro" id="IPR050471">
    <property type="entry name" value="AB_hydrolase"/>
</dbReference>
<proteinExistence type="predicted"/>
<dbReference type="PANTHER" id="PTHR43433:SF5">
    <property type="entry name" value="AB HYDROLASE-1 DOMAIN-CONTAINING PROTEIN"/>
    <property type="match status" value="1"/>
</dbReference>
<keyword evidence="2" id="KW-0378">Hydrolase</keyword>
<dbReference type="GO" id="GO:0016787">
    <property type="term" value="F:hydrolase activity"/>
    <property type="evidence" value="ECO:0007669"/>
    <property type="project" value="UniProtKB-KW"/>
</dbReference>
<protein>
    <submittedName>
        <fullName evidence="2">Alpha/beta hydrolase</fullName>
    </submittedName>
</protein>
<dbReference type="PANTHER" id="PTHR43433">
    <property type="entry name" value="HYDROLASE, ALPHA/BETA FOLD FAMILY PROTEIN"/>
    <property type="match status" value="1"/>
</dbReference>